<evidence type="ECO:0000256" key="1">
    <source>
        <dbReference type="ARBA" id="ARBA00004651"/>
    </source>
</evidence>
<dbReference type="Proteomes" id="UP000527355">
    <property type="component" value="Unassembled WGS sequence"/>
</dbReference>
<dbReference type="GO" id="GO:0004875">
    <property type="term" value="F:complement receptor activity"/>
    <property type="evidence" value="ECO:0007669"/>
    <property type="project" value="TreeGrafter"/>
</dbReference>
<dbReference type="PROSITE" id="PS50262">
    <property type="entry name" value="G_PROTEIN_RECEP_F1_2"/>
    <property type="match status" value="1"/>
</dbReference>
<dbReference type="InterPro" id="IPR000826">
    <property type="entry name" value="Formyl_rcpt-rel"/>
</dbReference>
<name>A0A7J7RFH3_MYOMY</name>
<dbReference type="GO" id="GO:0007204">
    <property type="term" value="P:positive regulation of cytosolic calcium ion concentration"/>
    <property type="evidence" value="ECO:0007669"/>
    <property type="project" value="TreeGrafter"/>
</dbReference>
<evidence type="ECO:0000256" key="5">
    <source>
        <dbReference type="ARBA" id="ARBA00023040"/>
    </source>
</evidence>
<accession>A0A7J7RFH3</accession>
<dbReference type="VEuPathDB" id="HostDB:GeneID_118649162"/>
<dbReference type="PRINTS" id="PR00237">
    <property type="entry name" value="GPCRRHODOPSN"/>
</dbReference>
<keyword evidence="16" id="KW-1185">Reference proteome</keyword>
<feature type="transmembrane region" description="Helical" evidence="13">
    <location>
        <begin position="260"/>
        <end position="285"/>
    </location>
</feature>
<evidence type="ECO:0000259" key="14">
    <source>
        <dbReference type="PROSITE" id="PS50262"/>
    </source>
</evidence>
<keyword evidence="9" id="KW-0325">Glycoprotein</keyword>
<dbReference type="Gene3D" id="1.20.1070.10">
    <property type="entry name" value="Rhodopsin 7-helix transmembrane proteins"/>
    <property type="match status" value="1"/>
</dbReference>
<comment type="similarity">
    <text evidence="11">Belongs to the chemokine-like receptor (CMKLR) family.</text>
</comment>
<sequence>MEDPSEARRPAPFGVVCPPAVALSLAYSLAILAAYLLEVASRGLVIRAAGPHLPPALSAAWFGHQAATDVAFTVLLPLAATWTPSCWPLGAAFCRLDPGLALLTFYASGRLLARRAADRCASTLWPAWALRHRGARRAAFWAGAFWLLLLALGARGLRGGGCGGPARPENRTSARGLPHLSSVALNQLVFSFGVPLGVLGALHVLLRAQLRLAGLTGRPPLLGLPWALGALLFLCWFPFHLLMLLRLLGPREASLGLAEVWVLLRPLGLALAGACGCLNPLLYVYGDQAFRQRLWGTLWSCPEEGLGRRQGGLGDGDAGPTFLPGPEGGQ</sequence>
<dbReference type="PANTHER" id="PTHR24225:SF0">
    <property type="entry name" value="N-FORMYL PEPTIDE RECEPTOR 2"/>
    <property type="match status" value="1"/>
</dbReference>
<feature type="transmembrane region" description="Helical" evidence="13">
    <location>
        <begin position="226"/>
        <end position="248"/>
    </location>
</feature>
<evidence type="ECO:0000256" key="11">
    <source>
        <dbReference type="ARBA" id="ARBA00025736"/>
    </source>
</evidence>
<keyword evidence="2" id="KW-1003">Cell membrane</keyword>
<gene>
    <name evidence="15" type="ORF">mMyoMyo1_010361</name>
</gene>
<evidence type="ECO:0000313" key="16">
    <source>
        <dbReference type="Proteomes" id="UP000527355"/>
    </source>
</evidence>
<dbReference type="GO" id="GO:0004982">
    <property type="term" value="F:N-formyl peptide receptor activity"/>
    <property type="evidence" value="ECO:0007669"/>
    <property type="project" value="TreeGrafter"/>
</dbReference>
<evidence type="ECO:0000256" key="2">
    <source>
        <dbReference type="ARBA" id="ARBA00022475"/>
    </source>
</evidence>
<dbReference type="GO" id="GO:0005886">
    <property type="term" value="C:plasma membrane"/>
    <property type="evidence" value="ECO:0007669"/>
    <property type="project" value="UniProtKB-SubCell"/>
</dbReference>
<dbReference type="Pfam" id="PF00001">
    <property type="entry name" value="7tm_1"/>
    <property type="match status" value="1"/>
</dbReference>
<evidence type="ECO:0000256" key="9">
    <source>
        <dbReference type="ARBA" id="ARBA00023180"/>
    </source>
</evidence>
<evidence type="ECO:0000313" key="15">
    <source>
        <dbReference type="EMBL" id="KAF6274950.1"/>
    </source>
</evidence>
<evidence type="ECO:0000256" key="8">
    <source>
        <dbReference type="ARBA" id="ARBA00023170"/>
    </source>
</evidence>
<feature type="domain" description="G-protein coupled receptors family 1 profile" evidence="14">
    <location>
        <begin position="66"/>
        <end position="283"/>
    </location>
</feature>
<keyword evidence="7" id="KW-1015">Disulfide bond</keyword>
<keyword evidence="5" id="KW-0297">G-protein coupled receptor</keyword>
<dbReference type="OrthoDB" id="9804449at2759"/>
<dbReference type="PANTHER" id="PTHR24225">
    <property type="entry name" value="CHEMOTACTIC RECEPTOR"/>
    <property type="match status" value="1"/>
</dbReference>
<dbReference type="EMBL" id="JABWUV010000028">
    <property type="protein sequence ID" value="KAF6274950.1"/>
    <property type="molecule type" value="Genomic_DNA"/>
</dbReference>
<protein>
    <recommendedName>
        <fullName evidence="14">G-protein coupled receptors family 1 profile domain-containing protein</fullName>
    </recommendedName>
</protein>
<comment type="caution">
    <text evidence="15">The sequence shown here is derived from an EMBL/GenBank/DDBJ whole genome shotgun (WGS) entry which is preliminary data.</text>
</comment>
<keyword evidence="4 13" id="KW-1133">Transmembrane helix</keyword>
<evidence type="ECO:0000256" key="3">
    <source>
        <dbReference type="ARBA" id="ARBA00022692"/>
    </source>
</evidence>
<dbReference type="GO" id="GO:0006954">
    <property type="term" value="P:inflammatory response"/>
    <property type="evidence" value="ECO:0007669"/>
    <property type="project" value="TreeGrafter"/>
</dbReference>
<organism evidence="15 16">
    <name type="scientific">Myotis myotis</name>
    <name type="common">Greater mouse-eared bat</name>
    <name type="synonym">Vespertilio myotis</name>
    <dbReference type="NCBI Taxonomy" id="51298"/>
    <lineage>
        <taxon>Eukaryota</taxon>
        <taxon>Metazoa</taxon>
        <taxon>Chordata</taxon>
        <taxon>Craniata</taxon>
        <taxon>Vertebrata</taxon>
        <taxon>Euteleostomi</taxon>
        <taxon>Mammalia</taxon>
        <taxon>Eutheria</taxon>
        <taxon>Laurasiatheria</taxon>
        <taxon>Chiroptera</taxon>
        <taxon>Yangochiroptera</taxon>
        <taxon>Vespertilionidae</taxon>
        <taxon>Myotis</taxon>
    </lineage>
</organism>
<comment type="subcellular location">
    <subcellularLocation>
        <location evidence="1">Cell membrane</location>
        <topology evidence="1">Multi-pass membrane protein</topology>
    </subcellularLocation>
</comment>
<keyword evidence="3 13" id="KW-0812">Transmembrane</keyword>
<evidence type="ECO:0000256" key="13">
    <source>
        <dbReference type="SAM" id="Phobius"/>
    </source>
</evidence>
<keyword evidence="10" id="KW-0807">Transducer</keyword>
<evidence type="ECO:0000256" key="4">
    <source>
        <dbReference type="ARBA" id="ARBA00022989"/>
    </source>
</evidence>
<keyword evidence="6 13" id="KW-0472">Membrane</keyword>
<dbReference type="GO" id="GO:0007200">
    <property type="term" value="P:phospholipase C-activating G protein-coupled receptor signaling pathway"/>
    <property type="evidence" value="ECO:0007669"/>
    <property type="project" value="TreeGrafter"/>
</dbReference>
<evidence type="ECO:0000256" key="7">
    <source>
        <dbReference type="ARBA" id="ARBA00023157"/>
    </source>
</evidence>
<evidence type="ECO:0000256" key="10">
    <source>
        <dbReference type="ARBA" id="ARBA00023224"/>
    </source>
</evidence>
<dbReference type="SUPFAM" id="SSF81321">
    <property type="entry name" value="Family A G protein-coupled receptor-like"/>
    <property type="match status" value="1"/>
</dbReference>
<evidence type="ECO:0000256" key="6">
    <source>
        <dbReference type="ARBA" id="ARBA00023136"/>
    </source>
</evidence>
<dbReference type="InterPro" id="IPR000276">
    <property type="entry name" value="GPCR_Rhodpsn"/>
</dbReference>
<evidence type="ECO:0000256" key="12">
    <source>
        <dbReference type="SAM" id="MobiDB-lite"/>
    </source>
</evidence>
<dbReference type="AlphaFoldDB" id="A0A7J7RFH3"/>
<feature type="transmembrane region" description="Helical" evidence="13">
    <location>
        <begin position="188"/>
        <end position="206"/>
    </location>
</feature>
<proteinExistence type="inferred from homology"/>
<keyword evidence="8" id="KW-0675">Receptor</keyword>
<dbReference type="InterPro" id="IPR017452">
    <property type="entry name" value="GPCR_Rhodpsn_7TM"/>
</dbReference>
<feature type="region of interest" description="Disordered" evidence="12">
    <location>
        <begin position="309"/>
        <end position="330"/>
    </location>
</feature>
<feature type="transmembrane region" description="Helical" evidence="13">
    <location>
        <begin position="20"/>
        <end position="37"/>
    </location>
</feature>
<reference evidence="15 16" key="1">
    <citation type="journal article" date="2020" name="Nature">
        <title>Six reference-quality genomes reveal evolution of bat adaptations.</title>
        <authorList>
            <person name="Jebb D."/>
            <person name="Huang Z."/>
            <person name="Pippel M."/>
            <person name="Hughes G.M."/>
            <person name="Lavrichenko K."/>
            <person name="Devanna P."/>
            <person name="Winkler S."/>
            <person name="Jermiin L.S."/>
            <person name="Skirmuntt E.C."/>
            <person name="Katzourakis A."/>
            <person name="Burkitt-Gray L."/>
            <person name="Ray D.A."/>
            <person name="Sullivan K.A.M."/>
            <person name="Roscito J.G."/>
            <person name="Kirilenko B.M."/>
            <person name="Davalos L.M."/>
            <person name="Corthals A.P."/>
            <person name="Power M.L."/>
            <person name="Jones G."/>
            <person name="Ransome R.D."/>
            <person name="Dechmann D.K.N."/>
            <person name="Locatelli A.G."/>
            <person name="Puechmaille S.J."/>
            <person name="Fedrigo O."/>
            <person name="Jarvis E.D."/>
            <person name="Hiller M."/>
            <person name="Vernes S.C."/>
            <person name="Myers E.W."/>
            <person name="Teeling E.C."/>
        </authorList>
    </citation>
    <scope>NUCLEOTIDE SEQUENCE [LARGE SCALE GENOMIC DNA]</scope>
    <source>
        <strain evidence="15">MMyoMyo1</strain>
        <tissue evidence="15">Flight muscle</tissue>
    </source>
</reference>
<feature type="transmembrane region" description="Helical" evidence="13">
    <location>
        <begin position="138"/>
        <end position="157"/>
    </location>
</feature>